<accession>A0AAW1PZD4</accession>
<evidence type="ECO:0000256" key="2">
    <source>
        <dbReference type="ARBA" id="ARBA00023242"/>
    </source>
</evidence>
<name>A0AAW1PZD4_9CHLO</name>
<dbReference type="FunFam" id="2.40.100.10:FF:000007">
    <property type="entry name" value="Peptidyl-prolyl cis-trans isomerase CWC27 homolog"/>
    <property type="match status" value="1"/>
</dbReference>
<dbReference type="GO" id="GO:0071013">
    <property type="term" value="C:catalytic step 2 spliceosome"/>
    <property type="evidence" value="ECO:0007669"/>
    <property type="project" value="TreeGrafter"/>
</dbReference>
<evidence type="ECO:0000259" key="4">
    <source>
        <dbReference type="PROSITE" id="PS50072"/>
    </source>
</evidence>
<dbReference type="CDD" id="cd01925">
    <property type="entry name" value="cyclophilin_CeCYP16-like"/>
    <property type="match status" value="1"/>
</dbReference>
<feature type="compositionally biased region" description="Acidic residues" evidence="3">
    <location>
        <begin position="216"/>
        <end position="228"/>
    </location>
</feature>
<protein>
    <recommendedName>
        <fullName evidence="4">PPIase cyclophilin-type domain-containing protein</fullName>
    </recommendedName>
</protein>
<keyword evidence="2" id="KW-0539">Nucleus</keyword>
<feature type="region of interest" description="Disordered" evidence="3">
    <location>
        <begin position="214"/>
        <end position="233"/>
    </location>
</feature>
<organism evidence="5 6">
    <name type="scientific">Symbiochloris irregularis</name>
    <dbReference type="NCBI Taxonomy" id="706552"/>
    <lineage>
        <taxon>Eukaryota</taxon>
        <taxon>Viridiplantae</taxon>
        <taxon>Chlorophyta</taxon>
        <taxon>core chlorophytes</taxon>
        <taxon>Trebouxiophyceae</taxon>
        <taxon>Trebouxiales</taxon>
        <taxon>Trebouxiaceae</taxon>
        <taxon>Symbiochloris</taxon>
    </lineage>
</organism>
<reference evidence="5 6" key="1">
    <citation type="journal article" date="2024" name="Nat. Commun.">
        <title>Phylogenomics reveals the evolutionary origins of lichenization in chlorophyte algae.</title>
        <authorList>
            <person name="Puginier C."/>
            <person name="Libourel C."/>
            <person name="Otte J."/>
            <person name="Skaloud P."/>
            <person name="Haon M."/>
            <person name="Grisel S."/>
            <person name="Petersen M."/>
            <person name="Berrin J.G."/>
            <person name="Delaux P.M."/>
            <person name="Dal Grande F."/>
            <person name="Keller J."/>
        </authorList>
    </citation>
    <scope>NUCLEOTIDE SEQUENCE [LARGE SCALE GENOMIC DNA]</scope>
    <source>
        <strain evidence="5 6">SAG 2036</strain>
    </source>
</reference>
<proteinExistence type="predicted"/>
<feature type="region of interest" description="Disordered" evidence="3">
    <location>
        <begin position="557"/>
        <end position="599"/>
    </location>
</feature>
<comment type="caution">
    <text evidence="5">The sequence shown here is derived from an EMBL/GenBank/DDBJ whole genome shotgun (WGS) entry which is preliminary data.</text>
</comment>
<dbReference type="Proteomes" id="UP001465755">
    <property type="component" value="Unassembled WGS sequence"/>
</dbReference>
<dbReference type="EMBL" id="JALJOQ010000001">
    <property type="protein sequence ID" value="KAK9814959.1"/>
    <property type="molecule type" value="Genomic_DNA"/>
</dbReference>
<dbReference type="Pfam" id="PF00160">
    <property type="entry name" value="Pro_isomerase"/>
    <property type="match status" value="1"/>
</dbReference>
<comment type="subcellular location">
    <subcellularLocation>
        <location evidence="1">Nucleus</location>
    </subcellularLocation>
</comment>
<sequence length="633" mass="68960">MSNFYNSEPPTGGKVILKTSAGDFDIELWPKEAPKATRNFVQLCLEGYYDECIFFRVLENFIAQTGDPTNTGSGGESVYGEPFKDEFHSRLRFIHRGLVACANENRPHTNGSQFFITLDSSPQLDRKNTIFGTITGQSIYNLSHLSELETDGDDRPKHPPVITGAEVIWNPFEDIVPRTTPEEKRAAAAAKRAAELAAAKQERGQRRAQKALLSFGEEEEGSDAEDDGAPATDHAPAAVRQAGASMRSAHDIISDARLLRDDTEEARAQEAREAAVDVERRRAQTAVRDALSRKKVDQPEQEPQPPAAGTGEDDHLEDFSARMRSAAVAKRKAMEPSPLAEAKRRAVSPSGADKPVNGAASGSEEDDDDDQDDESEGEERMGLAAQHRERALASLDTRPAAIRPSTQASAQDTSLMTEYQKRIAALKQQKKLTASSQDDVRQKLAAFKEKLYARQAAAAKQALQPGAAAGHEADQNTKAAAGKGRNEEAYAGKVREDIDHEMLKPAAWRADNYLEGDDEADQADIASLVQGGVRFAKIPAANDHMARTEHVDDYSVYDPKARGAPQEQQARPQGHWRDNRQGQDRGRGQEPAPRDPPTIAITKIMIAAGRRVEGVGMTMVEGLGGSGAEQRVG</sequence>
<evidence type="ECO:0000313" key="5">
    <source>
        <dbReference type="EMBL" id="KAK9814959.1"/>
    </source>
</evidence>
<feature type="region of interest" description="Disordered" evidence="3">
    <location>
        <begin position="458"/>
        <end position="492"/>
    </location>
</feature>
<feature type="compositionally biased region" description="Basic and acidic residues" evidence="3">
    <location>
        <begin position="575"/>
        <end position="588"/>
    </location>
</feature>
<feature type="compositionally biased region" description="Acidic residues" evidence="3">
    <location>
        <begin position="363"/>
        <end position="377"/>
    </location>
</feature>
<keyword evidence="6" id="KW-1185">Reference proteome</keyword>
<feature type="compositionally biased region" description="Low complexity" evidence="3">
    <location>
        <begin position="458"/>
        <end position="469"/>
    </location>
</feature>
<gene>
    <name evidence="5" type="ORF">WJX73_003220</name>
</gene>
<dbReference type="InterPro" id="IPR044666">
    <property type="entry name" value="Cyclophilin_A-like"/>
</dbReference>
<evidence type="ECO:0000313" key="6">
    <source>
        <dbReference type="Proteomes" id="UP001465755"/>
    </source>
</evidence>
<dbReference type="SUPFAM" id="SSF50891">
    <property type="entry name" value="Cyclophilin-like"/>
    <property type="match status" value="1"/>
</dbReference>
<feature type="compositionally biased region" description="Polar residues" evidence="3">
    <location>
        <begin position="404"/>
        <end position="414"/>
    </location>
</feature>
<dbReference type="PROSITE" id="PS50072">
    <property type="entry name" value="CSA_PPIASE_2"/>
    <property type="match status" value="1"/>
</dbReference>
<dbReference type="Gene3D" id="2.40.100.10">
    <property type="entry name" value="Cyclophilin-like"/>
    <property type="match status" value="1"/>
</dbReference>
<feature type="compositionally biased region" description="Basic and acidic residues" evidence="3">
    <location>
        <begin position="378"/>
        <end position="391"/>
    </location>
</feature>
<dbReference type="PANTHER" id="PTHR45625:SF6">
    <property type="entry name" value="SPLICEOSOME-ASSOCIATED PROTEIN CWC27 HOMOLOG"/>
    <property type="match status" value="1"/>
</dbReference>
<dbReference type="InterPro" id="IPR002130">
    <property type="entry name" value="Cyclophilin-type_PPIase_dom"/>
</dbReference>
<evidence type="ECO:0000256" key="3">
    <source>
        <dbReference type="SAM" id="MobiDB-lite"/>
    </source>
</evidence>
<feature type="domain" description="PPIase cyclophilin-type" evidence="4">
    <location>
        <begin position="19"/>
        <end position="167"/>
    </location>
</feature>
<feature type="compositionally biased region" description="Basic and acidic residues" evidence="3">
    <location>
        <begin position="270"/>
        <end position="282"/>
    </location>
</feature>
<dbReference type="GO" id="GO:0003755">
    <property type="term" value="F:peptidyl-prolyl cis-trans isomerase activity"/>
    <property type="evidence" value="ECO:0007669"/>
    <property type="project" value="InterPro"/>
</dbReference>
<dbReference type="AlphaFoldDB" id="A0AAW1PZD4"/>
<evidence type="ECO:0000256" key="1">
    <source>
        <dbReference type="ARBA" id="ARBA00004123"/>
    </source>
</evidence>
<dbReference type="PANTHER" id="PTHR45625">
    <property type="entry name" value="PEPTIDYL-PROLYL CIS-TRANS ISOMERASE-RELATED"/>
    <property type="match status" value="1"/>
</dbReference>
<feature type="region of interest" description="Disordered" evidence="3">
    <location>
        <begin position="270"/>
        <end position="414"/>
    </location>
</feature>
<dbReference type="InterPro" id="IPR029000">
    <property type="entry name" value="Cyclophilin-like_dom_sf"/>
</dbReference>
<dbReference type="PRINTS" id="PR00153">
    <property type="entry name" value="CSAPPISMRASE"/>
</dbReference>